<dbReference type="EMBL" id="JBHUCP010000014">
    <property type="protein sequence ID" value="MFD1531750.1"/>
    <property type="molecule type" value="Genomic_DNA"/>
</dbReference>
<comment type="similarity">
    <text evidence="1">Belongs to the universal stress protein A family.</text>
</comment>
<keyword evidence="6" id="KW-1185">Reference proteome</keyword>
<comment type="caution">
    <text evidence="5">The sequence shown here is derived from an EMBL/GenBank/DDBJ whole genome shotgun (WGS) entry which is preliminary data.</text>
</comment>
<accession>A0ABW4FME6</accession>
<dbReference type="SUPFAM" id="SSF52402">
    <property type="entry name" value="Adenine nucleotide alpha hydrolases-like"/>
    <property type="match status" value="2"/>
</dbReference>
<dbReference type="PRINTS" id="PR01438">
    <property type="entry name" value="UNVRSLSTRESS"/>
</dbReference>
<proteinExistence type="inferred from homology"/>
<dbReference type="RefSeq" id="WP_343979958.1">
    <property type="nucleotide sequence ID" value="NZ_BAAAJG010000011.1"/>
</dbReference>
<evidence type="ECO:0000313" key="5">
    <source>
        <dbReference type="EMBL" id="MFD1531750.1"/>
    </source>
</evidence>
<dbReference type="Proteomes" id="UP001597145">
    <property type="component" value="Unassembled WGS sequence"/>
</dbReference>
<feature type="domain" description="UspA" evidence="4">
    <location>
        <begin position="9"/>
        <end position="147"/>
    </location>
</feature>
<name>A0ABW4FME6_9PSEU</name>
<dbReference type="InterPro" id="IPR014729">
    <property type="entry name" value="Rossmann-like_a/b/a_fold"/>
</dbReference>
<keyword evidence="2" id="KW-0547">Nucleotide-binding</keyword>
<dbReference type="Pfam" id="PF00582">
    <property type="entry name" value="Usp"/>
    <property type="match status" value="2"/>
</dbReference>
<evidence type="ECO:0000256" key="3">
    <source>
        <dbReference type="ARBA" id="ARBA00022840"/>
    </source>
</evidence>
<feature type="domain" description="UspA" evidence="4">
    <location>
        <begin position="157"/>
        <end position="291"/>
    </location>
</feature>
<keyword evidence="3" id="KW-0067">ATP-binding</keyword>
<dbReference type="PANTHER" id="PTHR46268">
    <property type="entry name" value="STRESS RESPONSE PROTEIN NHAX"/>
    <property type="match status" value="1"/>
</dbReference>
<evidence type="ECO:0000256" key="2">
    <source>
        <dbReference type="ARBA" id="ARBA00022741"/>
    </source>
</evidence>
<evidence type="ECO:0000259" key="4">
    <source>
        <dbReference type="Pfam" id="PF00582"/>
    </source>
</evidence>
<dbReference type="PANTHER" id="PTHR46268:SF27">
    <property type="entry name" value="UNIVERSAL STRESS PROTEIN RV2623"/>
    <property type="match status" value="1"/>
</dbReference>
<evidence type="ECO:0000256" key="1">
    <source>
        <dbReference type="ARBA" id="ARBA00008791"/>
    </source>
</evidence>
<protein>
    <submittedName>
        <fullName evidence="5">Universal stress protein</fullName>
    </submittedName>
</protein>
<evidence type="ECO:0000313" key="6">
    <source>
        <dbReference type="Proteomes" id="UP001597145"/>
    </source>
</evidence>
<gene>
    <name evidence="5" type="ORF">ACFSCY_20160</name>
</gene>
<sequence>MTDVQHRGRTVVVGIDGSESALRAVRWAAAEASRHRVPLRVVTAFEWTHDHPVGHIALGRNYRDIMLDQARQYLAAAVAVAQGAVEGLDVEQQLIVGFPIPVLTAESERARLVVIGDRGLGGVTGLLLGSVATALAARADSPVVVVRGDEDPHPSGPIVVGVDGSPVSEAALGFAYETASARRVSLVAVHTWWDAYVDQVLVPVLDWDAIESDERRLLAERLAGWSEKYPDVQVERIIRRDRPEHALVAQSRRAQLVVVGSRGRGGLTGMLLGSVSHAVLHWAQCPVAVVRPEAARVG</sequence>
<dbReference type="InterPro" id="IPR006015">
    <property type="entry name" value="Universal_stress_UspA"/>
</dbReference>
<dbReference type="InterPro" id="IPR006016">
    <property type="entry name" value="UspA"/>
</dbReference>
<reference evidence="6" key="1">
    <citation type="journal article" date="2019" name="Int. J. Syst. Evol. Microbiol.">
        <title>The Global Catalogue of Microorganisms (GCM) 10K type strain sequencing project: providing services to taxonomists for standard genome sequencing and annotation.</title>
        <authorList>
            <consortium name="The Broad Institute Genomics Platform"/>
            <consortium name="The Broad Institute Genome Sequencing Center for Infectious Disease"/>
            <person name="Wu L."/>
            <person name="Ma J."/>
        </authorList>
    </citation>
    <scope>NUCLEOTIDE SEQUENCE [LARGE SCALE GENOMIC DNA]</scope>
    <source>
        <strain evidence="6">JCM 12165</strain>
    </source>
</reference>
<organism evidence="5 6">
    <name type="scientific">Pseudonocardia aurantiaca</name>
    <dbReference type="NCBI Taxonomy" id="75290"/>
    <lineage>
        <taxon>Bacteria</taxon>
        <taxon>Bacillati</taxon>
        <taxon>Actinomycetota</taxon>
        <taxon>Actinomycetes</taxon>
        <taxon>Pseudonocardiales</taxon>
        <taxon>Pseudonocardiaceae</taxon>
        <taxon>Pseudonocardia</taxon>
    </lineage>
</organism>
<dbReference type="Gene3D" id="3.40.50.620">
    <property type="entry name" value="HUPs"/>
    <property type="match status" value="2"/>
</dbReference>